<dbReference type="Proteomes" id="UP000003688">
    <property type="component" value="Unassembled WGS sequence"/>
</dbReference>
<accession>B9XJ69</accession>
<dbReference type="Pfam" id="PF13372">
    <property type="entry name" value="Alginate_exp"/>
    <property type="match status" value="1"/>
</dbReference>
<dbReference type="STRING" id="320771.Cflav_PD3166"/>
<dbReference type="TCDB" id="1.B.13.3.1">
    <property type="family name" value="the alginate export porin (aep) family"/>
</dbReference>
<dbReference type="AlphaFoldDB" id="B9XJ69"/>
<evidence type="ECO:0000259" key="2">
    <source>
        <dbReference type="Pfam" id="PF13372"/>
    </source>
</evidence>
<feature type="chain" id="PRO_5002893235" description="Alginate export domain-containing protein" evidence="1">
    <location>
        <begin position="24"/>
        <end position="508"/>
    </location>
</feature>
<dbReference type="InterPro" id="IPR053728">
    <property type="entry name" value="Alginate_Permeability_Chnl"/>
</dbReference>
<keyword evidence="4" id="KW-1185">Reference proteome</keyword>
<evidence type="ECO:0000313" key="3">
    <source>
        <dbReference type="EMBL" id="EEF60107.1"/>
    </source>
</evidence>
<name>B9XJ69_PEDPL</name>
<evidence type="ECO:0000313" key="4">
    <source>
        <dbReference type="Proteomes" id="UP000003688"/>
    </source>
</evidence>
<protein>
    <recommendedName>
        <fullName evidence="2">Alginate export domain-containing protein</fullName>
    </recommendedName>
</protein>
<dbReference type="Gene3D" id="2.40.160.100">
    <property type="match status" value="1"/>
</dbReference>
<feature type="domain" description="Alginate export" evidence="2">
    <location>
        <begin position="82"/>
        <end position="485"/>
    </location>
</feature>
<comment type="caution">
    <text evidence="3">The sequence shown here is derived from an EMBL/GenBank/DDBJ whole genome shotgun (WGS) entry which is preliminary data.</text>
</comment>
<dbReference type="OrthoDB" id="9764666at2"/>
<sequence length="508" mass="56647" precursor="true">MKRTCPTLLTSSLVLGLANQVYAQYTPPPPPQPFQGFINEYLRKDDPYMNKWDFGGAMRLRYEDHEGYGIPGRPGTPPALNNDFRAHGADVDNDYFLSRIRLHVGYVDEWWSAYVEGQSSLTYNDQRFAYANVPPVAGTVKKQGDGPEYDAINLHQAFATIGNHKEFPLSLKVGRQELSYGEERLVGAYGWNNIGRVFDAAKLRWQNEWFGADFFTGRVVIPENGRFDVSNDYDWFSGVYATSPMVPKNILDVYFLSRNASPQAAAAEPSPQFPQPSARDIYTIGSRLKSRPGELAGWDYSLEGAYQFGNFRDSRAGAPKQRLDQQAYMVVLQGGYTFTNLWATPRLGLEYDFASGDSNPHDGKHETFDNLFPTNHRFYGSLDFVSLQNIHDVGAILQLKPLPSVSVALQGNALWLADTHDSFYNVGGVARGGTTSTPGTGFGVNPDYSNFLGTELTAIVGWAPTRFAQLEGGYGHFFHGQYISQTWSAPGFGARDADFCYVQLTMLF</sequence>
<organism evidence="3 4">
    <name type="scientific">Pedosphaera parvula (strain Ellin514)</name>
    <dbReference type="NCBI Taxonomy" id="320771"/>
    <lineage>
        <taxon>Bacteria</taxon>
        <taxon>Pseudomonadati</taxon>
        <taxon>Verrucomicrobiota</taxon>
        <taxon>Pedosphaerae</taxon>
        <taxon>Pedosphaerales</taxon>
        <taxon>Pedosphaeraceae</taxon>
        <taxon>Pedosphaera</taxon>
    </lineage>
</organism>
<dbReference type="RefSeq" id="WP_007415862.1">
    <property type="nucleotide sequence ID" value="NZ_ABOX02000020.1"/>
</dbReference>
<feature type="signal peptide" evidence="1">
    <location>
        <begin position="1"/>
        <end position="23"/>
    </location>
</feature>
<evidence type="ECO:0000256" key="1">
    <source>
        <dbReference type="SAM" id="SignalP"/>
    </source>
</evidence>
<reference evidence="3 4" key="1">
    <citation type="journal article" date="2011" name="J. Bacteriol.">
        <title>Genome sequence of 'Pedosphaera parvula' Ellin514, an aerobic Verrucomicrobial isolate from pasture soil.</title>
        <authorList>
            <person name="Kant R."/>
            <person name="van Passel M.W."/>
            <person name="Sangwan P."/>
            <person name="Palva A."/>
            <person name="Lucas S."/>
            <person name="Copeland A."/>
            <person name="Lapidus A."/>
            <person name="Glavina Del Rio T."/>
            <person name="Dalin E."/>
            <person name="Tice H."/>
            <person name="Bruce D."/>
            <person name="Goodwin L."/>
            <person name="Pitluck S."/>
            <person name="Chertkov O."/>
            <person name="Larimer F.W."/>
            <person name="Land M.L."/>
            <person name="Hauser L."/>
            <person name="Brettin T.S."/>
            <person name="Detter J.C."/>
            <person name="Han S."/>
            <person name="de Vos W.M."/>
            <person name="Janssen P.H."/>
            <person name="Smidt H."/>
        </authorList>
    </citation>
    <scope>NUCLEOTIDE SEQUENCE [LARGE SCALE GENOMIC DNA]</scope>
    <source>
        <strain evidence="3 4">Ellin514</strain>
    </source>
</reference>
<proteinExistence type="predicted"/>
<dbReference type="InterPro" id="IPR025388">
    <property type="entry name" value="Alginate_export_dom"/>
</dbReference>
<keyword evidence="1" id="KW-0732">Signal</keyword>
<gene>
    <name evidence="3" type="ORF">Cflav_PD3166</name>
</gene>
<dbReference type="EMBL" id="ABOX02000020">
    <property type="protein sequence ID" value="EEF60107.1"/>
    <property type="molecule type" value="Genomic_DNA"/>
</dbReference>